<evidence type="ECO:0000256" key="15">
    <source>
        <dbReference type="ARBA" id="ARBA00023136"/>
    </source>
</evidence>
<organism evidence="22">
    <name type="scientific">Nicotiana benthamiana</name>
    <dbReference type="NCBI Taxonomy" id="4100"/>
    <lineage>
        <taxon>Eukaryota</taxon>
        <taxon>Viridiplantae</taxon>
        <taxon>Streptophyta</taxon>
        <taxon>Embryophyta</taxon>
        <taxon>Tracheophyta</taxon>
        <taxon>Spermatophyta</taxon>
        <taxon>Magnoliopsida</taxon>
        <taxon>eudicotyledons</taxon>
        <taxon>Gunneridae</taxon>
        <taxon>Pentapetalae</taxon>
        <taxon>asterids</taxon>
        <taxon>lamiids</taxon>
        <taxon>Solanales</taxon>
        <taxon>Solanaceae</taxon>
        <taxon>Nicotianoideae</taxon>
        <taxon>Nicotianeae</taxon>
        <taxon>Nicotiana</taxon>
    </lineage>
</organism>
<dbReference type="PROSITE" id="PS00108">
    <property type="entry name" value="PROTEIN_KINASE_ST"/>
    <property type="match status" value="1"/>
</dbReference>
<evidence type="ECO:0000256" key="14">
    <source>
        <dbReference type="ARBA" id="ARBA00022989"/>
    </source>
</evidence>
<evidence type="ECO:0000256" key="16">
    <source>
        <dbReference type="ARBA" id="ARBA00023170"/>
    </source>
</evidence>
<dbReference type="PROSITE" id="PS00307">
    <property type="entry name" value="LECTIN_LEGUME_BETA"/>
    <property type="match status" value="1"/>
</dbReference>
<keyword evidence="16 22" id="KW-0675">Receptor</keyword>
<evidence type="ECO:0000256" key="17">
    <source>
        <dbReference type="ARBA" id="ARBA00023180"/>
    </source>
</evidence>
<dbReference type="PANTHER" id="PTHR27007">
    <property type="match status" value="1"/>
</dbReference>
<evidence type="ECO:0000256" key="4">
    <source>
        <dbReference type="ARBA" id="ARBA00012513"/>
    </source>
</evidence>
<evidence type="ECO:0000256" key="11">
    <source>
        <dbReference type="ARBA" id="ARBA00022741"/>
    </source>
</evidence>
<dbReference type="InterPro" id="IPR001220">
    <property type="entry name" value="Legume_lectin_dom"/>
</dbReference>
<dbReference type="GO" id="GO:0004674">
    <property type="term" value="F:protein serine/threonine kinase activity"/>
    <property type="evidence" value="ECO:0007669"/>
    <property type="project" value="UniProtKB-KW"/>
</dbReference>
<evidence type="ECO:0000256" key="6">
    <source>
        <dbReference type="ARBA" id="ARBA00022527"/>
    </source>
</evidence>
<protein>
    <recommendedName>
        <fullName evidence="4">non-specific serine/threonine protein kinase</fullName>
        <ecNumber evidence="4">2.7.11.1</ecNumber>
    </recommendedName>
</protein>
<dbReference type="Gene3D" id="1.10.510.10">
    <property type="entry name" value="Transferase(Phosphotransferase) domain 1"/>
    <property type="match status" value="1"/>
</dbReference>
<dbReference type="FunFam" id="1.10.510.10:FF:000240">
    <property type="entry name" value="Lectin-domain containing receptor kinase A4.3"/>
    <property type="match status" value="1"/>
</dbReference>
<evidence type="ECO:0000256" key="12">
    <source>
        <dbReference type="ARBA" id="ARBA00022777"/>
    </source>
</evidence>
<evidence type="ECO:0000256" key="19">
    <source>
        <dbReference type="SAM" id="Phobius"/>
    </source>
</evidence>
<reference evidence="22" key="1">
    <citation type="journal article" date="2015" name="J. Exp. Bot.">
        <title>L-type lectin receptor kinases in Nicotiana benthamiana and tomato and their role in Phytophthora resistance.</title>
        <authorList>
            <person name="Wang Y."/>
            <person name="Weide R."/>
            <person name="Govers F."/>
            <person name="Bouwmeester K."/>
        </authorList>
    </citation>
    <scope>NUCLEOTIDE SEQUENCE</scope>
</reference>
<dbReference type="InterPro" id="IPR011009">
    <property type="entry name" value="Kinase-like_dom_sf"/>
</dbReference>
<feature type="domain" description="Protein kinase" evidence="21">
    <location>
        <begin position="332"/>
        <end position="601"/>
    </location>
</feature>
<evidence type="ECO:0000256" key="2">
    <source>
        <dbReference type="ARBA" id="ARBA00008536"/>
    </source>
</evidence>
<comment type="similarity">
    <text evidence="2">In the N-terminal section; belongs to the leguminous lectin family.</text>
</comment>
<keyword evidence="11 18" id="KW-0547">Nucleotide-binding</keyword>
<keyword evidence="6" id="KW-0723">Serine/threonine-protein kinase</keyword>
<evidence type="ECO:0000256" key="7">
    <source>
        <dbReference type="ARBA" id="ARBA00022679"/>
    </source>
</evidence>
<dbReference type="PROSITE" id="PS00107">
    <property type="entry name" value="PROTEIN_KINASE_ATP"/>
    <property type="match status" value="1"/>
</dbReference>
<dbReference type="GO" id="GO:0005886">
    <property type="term" value="C:plasma membrane"/>
    <property type="evidence" value="ECO:0007669"/>
    <property type="project" value="UniProtKB-SubCell"/>
</dbReference>
<keyword evidence="5" id="KW-1003">Cell membrane</keyword>
<evidence type="ECO:0000256" key="3">
    <source>
        <dbReference type="ARBA" id="ARBA00010217"/>
    </source>
</evidence>
<dbReference type="InterPro" id="IPR013320">
    <property type="entry name" value="ConA-like_dom_sf"/>
</dbReference>
<evidence type="ECO:0000256" key="18">
    <source>
        <dbReference type="PROSITE-ProRule" id="PRU10141"/>
    </source>
</evidence>
<dbReference type="Gene3D" id="3.30.200.20">
    <property type="entry name" value="Phosphorylase Kinase, domain 1"/>
    <property type="match status" value="1"/>
</dbReference>
<keyword evidence="9 20" id="KW-0732">Signal</keyword>
<proteinExistence type="inferred from homology"/>
<keyword evidence="10" id="KW-0430">Lectin</keyword>
<dbReference type="SMART" id="SM00220">
    <property type="entry name" value="S_TKc"/>
    <property type="match status" value="1"/>
</dbReference>
<keyword evidence="14 19" id="KW-1133">Transmembrane helix</keyword>
<gene>
    <name evidence="22" type="primary">LecRK</name>
    <name evidence="22" type="ORF">NbS00037263g0008.1</name>
</gene>
<dbReference type="InterPro" id="IPR050528">
    <property type="entry name" value="L-type_Lectin-RKs"/>
</dbReference>
<keyword evidence="12 22" id="KW-0418">Kinase</keyword>
<evidence type="ECO:0000256" key="8">
    <source>
        <dbReference type="ARBA" id="ARBA00022692"/>
    </source>
</evidence>
<dbReference type="InterPro" id="IPR008271">
    <property type="entry name" value="Ser/Thr_kinase_AS"/>
</dbReference>
<dbReference type="AlphaFoldDB" id="A0A0K1U1V8"/>
<keyword evidence="7" id="KW-0808">Transferase</keyword>
<evidence type="ECO:0000259" key="21">
    <source>
        <dbReference type="PROSITE" id="PS50011"/>
    </source>
</evidence>
<dbReference type="CDD" id="cd06899">
    <property type="entry name" value="lectin_legume_LecRK_Arcelin_ConA"/>
    <property type="match status" value="1"/>
</dbReference>
<dbReference type="SUPFAM" id="SSF56112">
    <property type="entry name" value="Protein kinase-like (PK-like)"/>
    <property type="match status" value="1"/>
</dbReference>
<accession>A0A0K1U1V8</accession>
<keyword evidence="15 19" id="KW-0472">Membrane</keyword>
<feature type="chain" id="PRO_5005468778" description="non-specific serine/threonine protein kinase" evidence="20">
    <location>
        <begin position="22"/>
        <end position="655"/>
    </location>
</feature>
<comment type="similarity">
    <text evidence="3">In the C-terminal section; belongs to the protein kinase superfamily. Ser/Thr protein kinase family.</text>
</comment>
<dbReference type="GO" id="GO:0030246">
    <property type="term" value="F:carbohydrate binding"/>
    <property type="evidence" value="ECO:0007669"/>
    <property type="project" value="UniProtKB-KW"/>
</dbReference>
<dbReference type="SUPFAM" id="SSF49899">
    <property type="entry name" value="Concanavalin A-like lectins/glucanases"/>
    <property type="match status" value="1"/>
</dbReference>
<name>A0A0K1U1V8_NICBE</name>
<dbReference type="Pfam" id="PF00069">
    <property type="entry name" value="Pkinase"/>
    <property type="match status" value="1"/>
</dbReference>
<feature type="binding site" evidence="18">
    <location>
        <position position="361"/>
    </location>
    <ligand>
        <name>ATP</name>
        <dbReference type="ChEBI" id="CHEBI:30616"/>
    </ligand>
</feature>
<dbReference type="InterPro" id="IPR019825">
    <property type="entry name" value="Lectin_legB_Mn/Ca_BS"/>
</dbReference>
<feature type="transmembrane region" description="Helical" evidence="19">
    <location>
        <begin position="269"/>
        <end position="292"/>
    </location>
</feature>
<dbReference type="EMBL" id="KT225320">
    <property type="protein sequence ID" value="AKV93688.1"/>
    <property type="molecule type" value="Genomic_DNA"/>
</dbReference>
<dbReference type="PROSITE" id="PS50011">
    <property type="entry name" value="PROTEIN_KINASE_DOM"/>
    <property type="match status" value="1"/>
</dbReference>
<sequence>MLRLLIILVLLNQFSVLFVESYNFSFSSFDVGSYSNGRNLTCWGSVTAANETLNLTPDQPQNNSNKVGRVLFSQSLPIWPASFSTIFTIRILTNQSISGDGMAFLIAQDDKPSPPDSYGSFIGILDPSTQGGALHQLAVEFDTYRNEGEIDGDHFAIVTTNMESPVAVKSLNAIGIDLKSGRNITIKIDYDGWAKVLDISAAYAGQTPVKFLSQEIIMQETVPQNAYVGFSASTAYFSELHQVLNWNFTLYELPERSLKYGPDPEKEKIALLVAIPVVVVSLAVTVSFLIVARKDRKERLQRKEDIEMLTRTAANAPQMFTYRRLSNATKNFSKDNLLGTGGFGSVYKGVFSDPPTTIAVKRTNATSNQDGILAEICTIGRLRHKNLVQLHGWCHDREKLLLIYEYMPNGSLDKYIGKIFLDWDTRFKILSGLASALVYLHEECGNPIVHRDVKPNNVMLDSEYNAHLGDFGLARLLQNENFVTTMVAGTPGYLAPEVSYTGRATPESDVYSFGMVVLEVVCGRRSKGIMEENSLVECVWSSYEKGALLECMDQKLDGNFDNAEAMRCLITGLACLHPDSILRPKMRKVVQVFMNPDEPLMKLPESRPSVVCVSWNSCTCSTMTIAEDYAPGGVNMEIIPDEVTVSYEYAYETKK</sequence>
<dbReference type="CDD" id="cd14066">
    <property type="entry name" value="STKc_IRAK"/>
    <property type="match status" value="1"/>
</dbReference>
<evidence type="ECO:0000256" key="1">
    <source>
        <dbReference type="ARBA" id="ARBA00004251"/>
    </source>
</evidence>
<keyword evidence="13 18" id="KW-0067">ATP-binding</keyword>
<dbReference type="EC" id="2.7.11.1" evidence="4"/>
<evidence type="ECO:0000256" key="9">
    <source>
        <dbReference type="ARBA" id="ARBA00022729"/>
    </source>
</evidence>
<evidence type="ECO:0000256" key="10">
    <source>
        <dbReference type="ARBA" id="ARBA00022734"/>
    </source>
</evidence>
<dbReference type="GO" id="GO:0005524">
    <property type="term" value="F:ATP binding"/>
    <property type="evidence" value="ECO:0007669"/>
    <property type="project" value="UniProtKB-UniRule"/>
</dbReference>
<evidence type="ECO:0000313" key="22">
    <source>
        <dbReference type="EMBL" id="AKV93688.1"/>
    </source>
</evidence>
<evidence type="ECO:0000256" key="5">
    <source>
        <dbReference type="ARBA" id="ARBA00022475"/>
    </source>
</evidence>
<keyword evidence="8 19" id="KW-0812">Transmembrane</keyword>
<comment type="subcellular location">
    <subcellularLocation>
        <location evidence="1">Cell membrane</location>
        <topology evidence="1">Single-pass type I membrane protein</topology>
    </subcellularLocation>
</comment>
<evidence type="ECO:0000256" key="13">
    <source>
        <dbReference type="ARBA" id="ARBA00022840"/>
    </source>
</evidence>
<dbReference type="InterPro" id="IPR000719">
    <property type="entry name" value="Prot_kinase_dom"/>
</dbReference>
<dbReference type="Pfam" id="PF00139">
    <property type="entry name" value="Lectin_legB"/>
    <property type="match status" value="1"/>
</dbReference>
<dbReference type="GO" id="GO:0002229">
    <property type="term" value="P:defense response to oomycetes"/>
    <property type="evidence" value="ECO:0007669"/>
    <property type="project" value="UniProtKB-ARBA"/>
</dbReference>
<keyword evidence="17" id="KW-0325">Glycoprotein</keyword>
<dbReference type="InterPro" id="IPR017441">
    <property type="entry name" value="Protein_kinase_ATP_BS"/>
</dbReference>
<dbReference type="Gene3D" id="2.60.120.200">
    <property type="match status" value="1"/>
</dbReference>
<feature type="signal peptide" evidence="20">
    <location>
        <begin position="1"/>
        <end position="21"/>
    </location>
</feature>
<evidence type="ECO:0000256" key="20">
    <source>
        <dbReference type="SAM" id="SignalP"/>
    </source>
</evidence>